<protein>
    <submittedName>
        <fullName evidence="2">Uncharacterized protein</fullName>
    </submittedName>
</protein>
<reference evidence="2" key="1">
    <citation type="journal article" date="2007" name="PLoS ONE">
        <title>The first genome sequence of an elite grapevine cultivar (Pinot noir Vitis vinifera L.): coping with a highly heterozygous genome.</title>
        <authorList>
            <person name="Velasco R."/>
            <person name="Zharkikh A."/>
            <person name="Troggio M."/>
            <person name="Cartwright D.A."/>
            <person name="Cestaro A."/>
            <person name="Pruss D."/>
            <person name="Pindo M."/>
            <person name="FitzGerald L.M."/>
            <person name="Vezzulli S."/>
            <person name="Reid J."/>
            <person name="Malacarne G."/>
            <person name="Iliev D."/>
            <person name="Coppola G."/>
            <person name="Wardell B."/>
            <person name="Micheletti D."/>
            <person name="Macalma T."/>
            <person name="Facci M."/>
            <person name="Mitchell J.T."/>
            <person name="Perazzolli M."/>
            <person name="Eldredge G."/>
            <person name="Gatto P."/>
            <person name="Oyzerski R."/>
            <person name="Moretto M."/>
            <person name="Gutin N."/>
            <person name="Stefanini M."/>
            <person name="Chen Y."/>
            <person name="Segala C."/>
            <person name="Davenport C."/>
            <person name="Dematte L."/>
            <person name="Mraz A."/>
            <person name="Battilana J."/>
            <person name="Stormo K."/>
            <person name="Costa F."/>
            <person name="Tao Q."/>
            <person name="Si-Ammour A."/>
            <person name="Harkins T."/>
            <person name="Lackey A."/>
            <person name="Perbost C."/>
            <person name="Taillon B."/>
            <person name="Stella A."/>
            <person name="Solovyev V."/>
            <person name="Fawcett J.A."/>
            <person name="Sterck L."/>
            <person name="Vandepoele K."/>
            <person name="Grando S.M."/>
            <person name="Toppo S."/>
            <person name="Moser C."/>
            <person name="Lanchbury J."/>
            <person name="Bogden R."/>
            <person name="Skolnick M."/>
            <person name="Sgaramella V."/>
            <person name="Bhatnagar S.K."/>
            <person name="Fontana P."/>
            <person name="Gutin A."/>
            <person name="Van de Peer Y."/>
            <person name="Salamini F."/>
            <person name="Viola R."/>
        </authorList>
    </citation>
    <scope>NUCLEOTIDE SEQUENCE</scope>
</reference>
<accession>A5AFW4</accession>
<feature type="region of interest" description="Disordered" evidence="1">
    <location>
        <begin position="1"/>
        <end position="29"/>
    </location>
</feature>
<dbReference type="AlphaFoldDB" id="A5AFW4"/>
<gene>
    <name evidence="2" type="ORF">VITISV_032597</name>
</gene>
<dbReference type="EMBL" id="AM425725">
    <property type="protein sequence ID" value="CAN73368.1"/>
    <property type="molecule type" value="Genomic_DNA"/>
</dbReference>
<evidence type="ECO:0000313" key="2">
    <source>
        <dbReference type="EMBL" id="CAN73368.1"/>
    </source>
</evidence>
<evidence type="ECO:0000256" key="1">
    <source>
        <dbReference type="SAM" id="MobiDB-lite"/>
    </source>
</evidence>
<organism evidence="2">
    <name type="scientific">Vitis vinifera</name>
    <name type="common">Grape</name>
    <dbReference type="NCBI Taxonomy" id="29760"/>
    <lineage>
        <taxon>Eukaryota</taxon>
        <taxon>Viridiplantae</taxon>
        <taxon>Streptophyta</taxon>
        <taxon>Embryophyta</taxon>
        <taxon>Tracheophyta</taxon>
        <taxon>Spermatophyta</taxon>
        <taxon>Magnoliopsida</taxon>
        <taxon>eudicotyledons</taxon>
        <taxon>Gunneridae</taxon>
        <taxon>Pentapetalae</taxon>
        <taxon>rosids</taxon>
        <taxon>Vitales</taxon>
        <taxon>Vitaceae</taxon>
        <taxon>Viteae</taxon>
        <taxon>Vitis</taxon>
    </lineage>
</organism>
<sequence length="106" mass="11609">MAAHVLLGNPDGVAPDRDARSVSSGGEVPTPCTRRWSLLRSITHSTQGRILSGRLSTFSGYFISGIPCADISYLEFCVATFYIRISHSRMGEEDVSTSPVRHIRIL</sequence>
<name>A5AFW4_VITVI</name>
<proteinExistence type="predicted"/>